<protein>
    <recommendedName>
        <fullName evidence="3">Glyoxalase</fullName>
    </recommendedName>
</protein>
<dbReference type="Gene3D" id="3.10.180.10">
    <property type="entry name" value="2,3-Dihydroxybiphenyl 1,2-Dioxygenase, domain 1"/>
    <property type="match status" value="1"/>
</dbReference>
<keyword evidence="2" id="KW-1185">Reference proteome</keyword>
<dbReference type="EMBL" id="BAAAGS010000013">
    <property type="protein sequence ID" value="GAA0524653.1"/>
    <property type="molecule type" value="Genomic_DNA"/>
</dbReference>
<proteinExistence type="predicted"/>
<dbReference type="SUPFAM" id="SSF54593">
    <property type="entry name" value="Glyoxalase/Bleomycin resistance protein/Dihydroxybiphenyl dioxygenase"/>
    <property type="match status" value="1"/>
</dbReference>
<evidence type="ECO:0000313" key="1">
    <source>
        <dbReference type="EMBL" id="GAA0524653.1"/>
    </source>
</evidence>
<sequence length="252" mass="27987">MTDTAMPKNETTIPVLPCASLEDTLDFYEMLGFEVTYKQKKPYLYLALRCSGFEVHFGAGPEGMDPSLENAGGCLVMVDEVAPYHAEFTQSMRRAHGKVLVSGRPRITRLRPGASRFTLVDPSGNSLVFIRRDEPAELEYGGSKELQGLARALDNARILRDFKNDDLAAFRALKSALRRHGDKAAPVDRAVALATLVELAIARDDRDGIDEWIAELRSIPLDAQEKRVIEDKLREATDPKSWLAETGTPPEE</sequence>
<reference evidence="2" key="1">
    <citation type="journal article" date="2019" name="Int. J. Syst. Evol. Microbiol.">
        <title>The Global Catalogue of Microorganisms (GCM) 10K type strain sequencing project: providing services to taxonomists for standard genome sequencing and annotation.</title>
        <authorList>
            <consortium name="The Broad Institute Genomics Platform"/>
            <consortium name="The Broad Institute Genome Sequencing Center for Infectious Disease"/>
            <person name="Wu L."/>
            <person name="Ma J."/>
        </authorList>
    </citation>
    <scope>NUCLEOTIDE SEQUENCE [LARGE SCALE GENOMIC DNA]</scope>
    <source>
        <strain evidence="2">JCM 10303</strain>
    </source>
</reference>
<name>A0ABP3MPV4_SACER</name>
<evidence type="ECO:0000313" key="2">
    <source>
        <dbReference type="Proteomes" id="UP001500729"/>
    </source>
</evidence>
<dbReference type="InterPro" id="IPR029068">
    <property type="entry name" value="Glyas_Bleomycin-R_OHBP_Dase"/>
</dbReference>
<organism evidence="1 2">
    <name type="scientific">Saccharopolyspora erythraea</name>
    <name type="common">Streptomyces erythraeus</name>
    <dbReference type="NCBI Taxonomy" id="1836"/>
    <lineage>
        <taxon>Bacteria</taxon>
        <taxon>Bacillati</taxon>
        <taxon>Actinomycetota</taxon>
        <taxon>Actinomycetes</taxon>
        <taxon>Pseudonocardiales</taxon>
        <taxon>Pseudonocardiaceae</taxon>
        <taxon>Saccharopolyspora</taxon>
    </lineage>
</organism>
<evidence type="ECO:0008006" key="3">
    <source>
        <dbReference type="Google" id="ProtNLM"/>
    </source>
</evidence>
<gene>
    <name evidence="1" type="ORF">GCM10009533_25080</name>
</gene>
<accession>A0ABP3MPV4</accession>
<comment type="caution">
    <text evidence="1">The sequence shown here is derived from an EMBL/GenBank/DDBJ whole genome shotgun (WGS) entry which is preliminary data.</text>
</comment>
<dbReference type="Proteomes" id="UP001500729">
    <property type="component" value="Unassembled WGS sequence"/>
</dbReference>